<reference evidence="2 3" key="1">
    <citation type="journal article" date="2018" name="Front. Microbiol.">
        <title>Genome-Wide Analysis of Corynespora cassiicola Leaf Fall Disease Putative Effectors.</title>
        <authorList>
            <person name="Lopez D."/>
            <person name="Ribeiro S."/>
            <person name="Label P."/>
            <person name="Fumanal B."/>
            <person name="Venisse J.S."/>
            <person name="Kohler A."/>
            <person name="de Oliveira R.R."/>
            <person name="Labutti K."/>
            <person name="Lipzen A."/>
            <person name="Lail K."/>
            <person name="Bauer D."/>
            <person name="Ohm R.A."/>
            <person name="Barry K.W."/>
            <person name="Spatafora J."/>
            <person name="Grigoriev I.V."/>
            <person name="Martin F.M."/>
            <person name="Pujade-Renaud V."/>
        </authorList>
    </citation>
    <scope>NUCLEOTIDE SEQUENCE [LARGE SCALE GENOMIC DNA]</scope>
    <source>
        <strain evidence="2 3">Philippines</strain>
    </source>
</reference>
<protein>
    <recommendedName>
        <fullName evidence="1">Gfd2/YDR514C-like C-terminal domain-containing protein</fullName>
    </recommendedName>
</protein>
<dbReference type="Pfam" id="PF21762">
    <property type="entry name" value="DEDDh_C"/>
    <property type="match status" value="1"/>
</dbReference>
<dbReference type="STRING" id="1448308.A0A2T2P3L7"/>
<evidence type="ECO:0000313" key="2">
    <source>
        <dbReference type="EMBL" id="PSN72116.1"/>
    </source>
</evidence>
<dbReference type="InterPro" id="IPR048519">
    <property type="entry name" value="Gfd2/YDR514C-like_C"/>
</dbReference>
<dbReference type="PANTHER" id="PTHR28083">
    <property type="entry name" value="GOOD FOR FULL DBP5 ACTIVITY PROTEIN 2"/>
    <property type="match status" value="1"/>
</dbReference>
<dbReference type="Proteomes" id="UP000240883">
    <property type="component" value="Unassembled WGS sequence"/>
</dbReference>
<keyword evidence="3" id="KW-1185">Reference proteome</keyword>
<dbReference type="OrthoDB" id="5953249at2759"/>
<name>A0A2T2P3L7_CORCC</name>
<sequence>MQQKEAQELIARTLGPAQGFDLGDIVFFATGTEWGAYFPKTHKAYNKLTEVGLASLDTRDLRDVETRRNGHYWLDKLRAVHYLLSGAADIKSIAENNHVIALHAAHHFEFGNTTIVDRDQLAGALLQDFKIIDGKSPGIPLKYRQIIFIGHGWNKMYERNLKDNGLDIWSVDKILAIVDSQLLHRHPGATSLGPRLDKLLDQYNCSPLHVNNGANDAVYMLVTVILGVLWDNAWREQKDGS</sequence>
<evidence type="ECO:0000313" key="3">
    <source>
        <dbReference type="Proteomes" id="UP000240883"/>
    </source>
</evidence>
<evidence type="ECO:0000259" key="1">
    <source>
        <dbReference type="Pfam" id="PF21762"/>
    </source>
</evidence>
<organism evidence="2 3">
    <name type="scientific">Corynespora cassiicola Philippines</name>
    <dbReference type="NCBI Taxonomy" id="1448308"/>
    <lineage>
        <taxon>Eukaryota</taxon>
        <taxon>Fungi</taxon>
        <taxon>Dikarya</taxon>
        <taxon>Ascomycota</taxon>
        <taxon>Pezizomycotina</taxon>
        <taxon>Dothideomycetes</taxon>
        <taxon>Pleosporomycetidae</taxon>
        <taxon>Pleosporales</taxon>
        <taxon>Corynesporascaceae</taxon>
        <taxon>Corynespora</taxon>
    </lineage>
</organism>
<accession>A0A2T2P3L7</accession>
<dbReference type="EMBL" id="KZ678130">
    <property type="protein sequence ID" value="PSN72116.1"/>
    <property type="molecule type" value="Genomic_DNA"/>
</dbReference>
<dbReference type="GO" id="GO:0005634">
    <property type="term" value="C:nucleus"/>
    <property type="evidence" value="ECO:0007669"/>
    <property type="project" value="TreeGrafter"/>
</dbReference>
<proteinExistence type="predicted"/>
<dbReference type="AlphaFoldDB" id="A0A2T2P3L7"/>
<feature type="domain" description="Gfd2/YDR514C-like C-terminal" evidence="1">
    <location>
        <begin position="43"/>
        <end position="224"/>
    </location>
</feature>
<gene>
    <name evidence="2" type="ORF">BS50DRAFT_617447</name>
</gene>
<dbReference type="PANTHER" id="PTHR28083:SF1">
    <property type="entry name" value="GOOD FOR FULL DBP5 ACTIVITY PROTEIN 2"/>
    <property type="match status" value="1"/>
</dbReference>
<dbReference type="InterPro" id="IPR040151">
    <property type="entry name" value="Gfd2/YDR514C-like"/>
</dbReference>